<gene>
    <name evidence="10" type="ORF">SAMN04488579_10364</name>
</gene>
<dbReference type="AlphaFoldDB" id="A0A1H3CDE4"/>
<reference evidence="11" key="1">
    <citation type="submission" date="2016-10" db="EMBL/GenBank/DDBJ databases">
        <authorList>
            <person name="Varghese N."/>
            <person name="Submissions S."/>
        </authorList>
    </citation>
    <scope>NUCLEOTIDE SEQUENCE [LARGE SCALE GENOMIC DNA]</scope>
    <source>
        <strain evidence="11">VPI 5359</strain>
    </source>
</reference>
<evidence type="ECO:0000313" key="11">
    <source>
        <dbReference type="Proteomes" id="UP000199652"/>
    </source>
</evidence>
<keyword evidence="5" id="KW-0029">Amino-acid transport</keyword>
<keyword evidence="7 8" id="KW-0472">Membrane</keyword>
<proteinExistence type="inferred from homology"/>
<comment type="similarity">
    <text evidence="8">Belongs to the binding-protein-dependent transport system permease family.</text>
</comment>
<evidence type="ECO:0000256" key="2">
    <source>
        <dbReference type="ARBA" id="ARBA00022448"/>
    </source>
</evidence>
<dbReference type="PROSITE" id="PS50928">
    <property type="entry name" value="ABC_TM1"/>
    <property type="match status" value="1"/>
</dbReference>
<evidence type="ECO:0000313" key="10">
    <source>
        <dbReference type="EMBL" id="SDX52202.1"/>
    </source>
</evidence>
<dbReference type="InterPro" id="IPR010065">
    <property type="entry name" value="AA_ABC_transptr_permease_3TM"/>
</dbReference>
<dbReference type="Pfam" id="PF00528">
    <property type="entry name" value="BPD_transp_1"/>
    <property type="match status" value="1"/>
</dbReference>
<dbReference type="GO" id="GO:0022857">
    <property type="term" value="F:transmembrane transporter activity"/>
    <property type="evidence" value="ECO:0007669"/>
    <property type="project" value="InterPro"/>
</dbReference>
<accession>A0A1H3CDE4</accession>
<dbReference type="InterPro" id="IPR000515">
    <property type="entry name" value="MetI-like"/>
</dbReference>
<feature type="transmembrane region" description="Helical" evidence="8">
    <location>
        <begin position="188"/>
        <end position="210"/>
    </location>
</feature>
<keyword evidence="11" id="KW-1185">Reference proteome</keyword>
<dbReference type="InterPro" id="IPR035906">
    <property type="entry name" value="MetI-like_sf"/>
</dbReference>
<evidence type="ECO:0000256" key="8">
    <source>
        <dbReference type="RuleBase" id="RU363032"/>
    </source>
</evidence>
<keyword evidence="4 8" id="KW-0812">Transmembrane</keyword>
<name>A0A1H3CDE4_EUBBA</name>
<dbReference type="RefSeq" id="WP_207647815.1">
    <property type="nucleotide sequence ID" value="NZ_FNOU01000003.1"/>
</dbReference>
<dbReference type="GO" id="GO:0006865">
    <property type="term" value="P:amino acid transport"/>
    <property type="evidence" value="ECO:0007669"/>
    <property type="project" value="UniProtKB-KW"/>
</dbReference>
<dbReference type="SUPFAM" id="SSF161098">
    <property type="entry name" value="MetI-like"/>
    <property type="match status" value="1"/>
</dbReference>
<dbReference type="Proteomes" id="UP000199652">
    <property type="component" value="Unassembled WGS sequence"/>
</dbReference>
<dbReference type="InterPro" id="IPR043429">
    <property type="entry name" value="ArtM/GltK/GlnP/TcyL/YhdX-like"/>
</dbReference>
<keyword evidence="2 8" id="KW-0813">Transport</keyword>
<sequence length="221" mass="24304">MNIFELLIQTWPRLMQGLWVTVEATLISLCIAAVLGLIFGLLSVSPKKILRGISRVYVDIIRGTPLIVQAFFIYFGMTSALNIRMEAIVAGIITLSLNAGAYTAELVRGGIQSVPKGQMEAARSLGLPYPMAMRKVILPQAVRTMIPALVNQCIITLKDSSILSVIGMAELTQAGKLIIANNLESFKMWLIVGVIYFVIIMILSKISSYIEGRLQYGKNRN</sequence>
<dbReference type="CDD" id="cd06261">
    <property type="entry name" value="TM_PBP2"/>
    <property type="match status" value="1"/>
</dbReference>
<evidence type="ECO:0000256" key="7">
    <source>
        <dbReference type="ARBA" id="ARBA00023136"/>
    </source>
</evidence>
<keyword evidence="6 8" id="KW-1133">Transmembrane helix</keyword>
<protein>
    <submittedName>
        <fullName evidence="10">Amino acid ABC transporter membrane protein, PAAT family</fullName>
    </submittedName>
</protein>
<dbReference type="EMBL" id="FNOU01000003">
    <property type="protein sequence ID" value="SDX52202.1"/>
    <property type="molecule type" value="Genomic_DNA"/>
</dbReference>
<organism evidence="10 11">
    <name type="scientific">Eubacterium barkeri</name>
    <name type="common">Clostridium barkeri</name>
    <dbReference type="NCBI Taxonomy" id="1528"/>
    <lineage>
        <taxon>Bacteria</taxon>
        <taxon>Bacillati</taxon>
        <taxon>Bacillota</taxon>
        <taxon>Clostridia</taxon>
        <taxon>Eubacteriales</taxon>
        <taxon>Eubacteriaceae</taxon>
        <taxon>Eubacterium</taxon>
    </lineage>
</organism>
<dbReference type="Gene3D" id="1.10.3720.10">
    <property type="entry name" value="MetI-like"/>
    <property type="match status" value="1"/>
</dbReference>
<dbReference type="FunFam" id="1.10.3720.10:FF:000033">
    <property type="entry name" value="Polar amino acid ABC transporter permease"/>
    <property type="match status" value="1"/>
</dbReference>
<evidence type="ECO:0000259" key="9">
    <source>
        <dbReference type="PROSITE" id="PS50928"/>
    </source>
</evidence>
<dbReference type="PANTHER" id="PTHR30614:SF46">
    <property type="entry name" value="ABC TRANSPORTER MEMBRANE SPANNING PERMEASE-GLUTAMINE TRANSPORT"/>
    <property type="match status" value="1"/>
</dbReference>
<dbReference type="PANTHER" id="PTHR30614">
    <property type="entry name" value="MEMBRANE COMPONENT OF AMINO ACID ABC TRANSPORTER"/>
    <property type="match status" value="1"/>
</dbReference>
<dbReference type="GO" id="GO:0043190">
    <property type="term" value="C:ATP-binding cassette (ABC) transporter complex"/>
    <property type="evidence" value="ECO:0007669"/>
    <property type="project" value="InterPro"/>
</dbReference>
<evidence type="ECO:0000256" key="1">
    <source>
        <dbReference type="ARBA" id="ARBA00004651"/>
    </source>
</evidence>
<comment type="subcellular location">
    <subcellularLocation>
        <location evidence="1 8">Cell membrane</location>
        <topology evidence="1 8">Multi-pass membrane protein</topology>
    </subcellularLocation>
</comment>
<evidence type="ECO:0000256" key="6">
    <source>
        <dbReference type="ARBA" id="ARBA00022989"/>
    </source>
</evidence>
<keyword evidence="3" id="KW-1003">Cell membrane</keyword>
<feature type="domain" description="ABC transmembrane type-1" evidence="9">
    <location>
        <begin position="18"/>
        <end position="207"/>
    </location>
</feature>
<evidence type="ECO:0000256" key="4">
    <source>
        <dbReference type="ARBA" id="ARBA00022692"/>
    </source>
</evidence>
<dbReference type="STRING" id="1528.SAMN04488579_10364"/>
<evidence type="ECO:0000256" key="3">
    <source>
        <dbReference type="ARBA" id="ARBA00022475"/>
    </source>
</evidence>
<dbReference type="NCBIfam" id="TIGR01726">
    <property type="entry name" value="HEQRo_perm_3TM"/>
    <property type="match status" value="1"/>
</dbReference>
<evidence type="ECO:0000256" key="5">
    <source>
        <dbReference type="ARBA" id="ARBA00022970"/>
    </source>
</evidence>
<feature type="transmembrane region" description="Helical" evidence="8">
    <location>
        <begin position="20"/>
        <end position="44"/>
    </location>
</feature>